<dbReference type="VEuPathDB" id="FungiDB:CIHG_02366"/>
<dbReference type="EMBL" id="DS016985">
    <property type="protein sequence ID" value="KMU84581.1"/>
    <property type="molecule type" value="Genomic_DNA"/>
</dbReference>
<accession>A0A0J8RIT8</accession>
<sequence length="133" mass="14332">MANTAMYTDTDALITVTDVLNTSWKRTREGRYTAPQSGPKKPTAVTIARINCFRAGGKAEYGAGGGGLGGADKEAGVEPSDGTDLPLRWWLSPWFLRTEERGWEVFMDFPGKTKAKTVEGNLSSPSFVASGIQ</sequence>
<dbReference type="Proteomes" id="UP000054563">
    <property type="component" value="Unassembled WGS sequence"/>
</dbReference>
<evidence type="ECO:0000313" key="2">
    <source>
        <dbReference type="Proteomes" id="UP000054563"/>
    </source>
</evidence>
<organism evidence="1 2">
    <name type="scientific">Coccidioides immitis H538.4</name>
    <dbReference type="NCBI Taxonomy" id="396776"/>
    <lineage>
        <taxon>Eukaryota</taxon>
        <taxon>Fungi</taxon>
        <taxon>Dikarya</taxon>
        <taxon>Ascomycota</taxon>
        <taxon>Pezizomycotina</taxon>
        <taxon>Eurotiomycetes</taxon>
        <taxon>Eurotiomycetidae</taxon>
        <taxon>Onygenales</taxon>
        <taxon>Onygenaceae</taxon>
        <taxon>Coccidioides</taxon>
    </lineage>
</organism>
<proteinExistence type="predicted"/>
<evidence type="ECO:0000313" key="1">
    <source>
        <dbReference type="EMBL" id="KMU84581.1"/>
    </source>
</evidence>
<name>A0A0J8RIT8_COCIT</name>
<reference evidence="2" key="1">
    <citation type="journal article" date="2010" name="Genome Res.">
        <title>Population genomic sequencing of Coccidioides fungi reveals recent hybridization and transposon control.</title>
        <authorList>
            <person name="Neafsey D.E."/>
            <person name="Barker B.M."/>
            <person name="Sharpton T.J."/>
            <person name="Stajich J.E."/>
            <person name="Park D.J."/>
            <person name="Whiston E."/>
            <person name="Hung C.-Y."/>
            <person name="McMahan C."/>
            <person name="White J."/>
            <person name="Sykes S."/>
            <person name="Heiman D."/>
            <person name="Young S."/>
            <person name="Zeng Q."/>
            <person name="Abouelleil A."/>
            <person name="Aftuck L."/>
            <person name="Bessette D."/>
            <person name="Brown A."/>
            <person name="FitzGerald M."/>
            <person name="Lui A."/>
            <person name="Macdonald J.P."/>
            <person name="Priest M."/>
            <person name="Orbach M.J."/>
            <person name="Galgiani J.N."/>
            <person name="Kirkland T.N."/>
            <person name="Cole G.T."/>
            <person name="Birren B.W."/>
            <person name="Henn M.R."/>
            <person name="Taylor J.W."/>
            <person name="Rounsley S.D."/>
        </authorList>
    </citation>
    <scope>NUCLEOTIDE SEQUENCE [LARGE SCALE GENOMIC DNA]</scope>
    <source>
        <strain evidence="2">H538.4</strain>
    </source>
</reference>
<dbReference type="AlphaFoldDB" id="A0A0J8RIT8"/>
<gene>
    <name evidence="1" type="ORF">CIHG_02366</name>
</gene>
<protein>
    <submittedName>
        <fullName evidence="1">Uncharacterized protein</fullName>
    </submittedName>
</protein>